<dbReference type="Proteomes" id="UP000254508">
    <property type="component" value="Chromosome"/>
</dbReference>
<dbReference type="CDD" id="cd00796">
    <property type="entry name" value="INT_Rci_Hp1_C"/>
    <property type="match status" value="1"/>
</dbReference>
<evidence type="ECO:0000256" key="4">
    <source>
        <dbReference type="ARBA" id="ARBA00023172"/>
    </source>
</evidence>
<dbReference type="InterPro" id="IPR011010">
    <property type="entry name" value="DNA_brk_join_enz"/>
</dbReference>
<dbReference type="GO" id="GO:0006310">
    <property type="term" value="P:DNA recombination"/>
    <property type="evidence" value="ECO:0007669"/>
    <property type="project" value="UniProtKB-KW"/>
</dbReference>
<dbReference type="InterPro" id="IPR025269">
    <property type="entry name" value="SAM-like_dom"/>
</dbReference>
<proteinExistence type="inferred from homology"/>
<dbReference type="SUPFAM" id="SSF56349">
    <property type="entry name" value="DNA breaking-rejoining enzymes"/>
    <property type="match status" value="1"/>
</dbReference>
<keyword evidence="8" id="KW-1185">Reference proteome</keyword>
<organism evidence="7 8">
    <name type="scientific">Erythrobacter aureus</name>
    <dbReference type="NCBI Taxonomy" id="2182384"/>
    <lineage>
        <taxon>Bacteria</taxon>
        <taxon>Pseudomonadati</taxon>
        <taxon>Pseudomonadota</taxon>
        <taxon>Alphaproteobacteria</taxon>
        <taxon>Sphingomonadales</taxon>
        <taxon>Erythrobacteraceae</taxon>
        <taxon>Erythrobacter/Porphyrobacter group</taxon>
        <taxon>Erythrobacter</taxon>
    </lineage>
</organism>
<dbReference type="PANTHER" id="PTHR30349">
    <property type="entry name" value="PHAGE INTEGRASE-RELATED"/>
    <property type="match status" value="1"/>
</dbReference>
<dbReference type="Gene3D" id="1.10.150.130">
    <property type="match status" value="1"/>
</dbReference>
<dbReference type="GO" id="GO:0015074">
    <property type="term" value="P:DNA integration"/>
    <property type="evidence" value="ECO:0007669"/>
    <property type="project" value="UniProtKB-KW"/>
</dbReference>
<evidence type="ECO:0000259" key="6">
    <source>
        <dbReference type="PROSITE" id="PS51898"/>
    </source>
</evidence>
<dbReference type="OrthoDB" id="7615137at2"/>
<comment type="similarity">
    <text evidence="1">Belongs to the 'phage' integrase family.</text>
</comment>
<dbReference type="PANTHER" id="PTHR30349:SF64">
    <property type="entry name" value="PROPHAGE INTEGRASE INTD-RELATED"/>
    <property type="match status" value="1"/>
</dbReference>
<keyword evidence="2" id="KW-0229">DNA integration</keyword>
<gene>
    <name evidence="7" type="ORF">DVR09_05560</name>
</gene>
<evidence type="ECO:0000256" key="5">
    <source>
        <dbReference type="SAM" id="MobiDB-lite"/>
    </source>
</evidence>
<dbReference type="EMBL" id="CP031357">
    <property type="protein sequence ID" value="AXK43489.1"/>
    <property type="molecule type" value="Genomic_DNA"/>
</dbReference>
<dbReference type="KEGG" id="err:DVR09_05560"/>
<evidence type="ECO:0000256" key="3">
    <source>
        <dbReference type="ARBA" id="ARBA00023125"/>
    </source>
</evidence>
<dbReference type="GO" id="GO:0003677">
    <property type="term" value="F:DNA binding"/>
    <property type="evidence" value="ECO:0007669"/>
    <property type="project" value="UniProtKB-KW"/>
</dbReference>
<evidence type="ECO:0000256" key="2">
    <source>
        <dbReference type="ARBA" id="ARBA00022908"/>
    </source>
</evidence>
<keyword evidence="4" id="KW-0233">DNA recombination</keyword>
<dbReference type="PROSITE" id="PS51898">
    <property type="entry name" value="TYR_RECOMBINASE"/>
    <property type="match status" value="1"/>
</dbReference>
<dbReference type="AlphaFoldDB" id="A0A345YHT7"/>
<feature type="region of interest" description="Disordered" evidence="5">
    <location>
        <begin position="397"/>
        <end position="434"/>
    </location>
</feature>
<evidence type="ECO:0000313" key="8">
    <source>
        <dbReference type="Proteomes" id="UP000254508"/>
    </source>
</evidence>
<dbReference type="Pfam" id="PF00589">
    <property type="entry name" value="Phage_integrase"/>
    <property type="match status" value="1"/>
</dbReference>
<dbReference type="InterPro" id="IPR002104">
    <property type="entry name" value="Integrase_catalytic"/>
</dbReference>
<accession>A0A345YHT7</accession>
<dbReference type="Gene3D" id="1.10.443.10">
    <property type="entry name" value="Intergrase catalytic core"/>
    <property type="match status" value="1"/>
</dbReference>
<protein>
    <submittedName>
        <fullName evidence="7">Site-specific integrase</fullName>
    </submittedName>
</protein>
<dbReference type="InterPro" id="IPR010998">
    <property type="entry name" value="Integrase_recombinase_N"/>
</dbReference>
<dbReference type="InterPro" id="IPR050090">
    <property type="entry name" value="Tyrosine_recombinase_XerCD"/>
</dbReference>
<sequence length="434" mass="48753">MKAAKRPIGRPRRFARFEEFEASLPAQTGKRAAYCDCIGIYKGAKTTSVFVKITLPKGGIFRKRSIPPGDAVEIKLGKRSSWDWPELTLERDRLQGLADKGLPLEADEVPHFADYAADWLERRKPTMRSFGVTRGNVKSALNPSFGKKALNAISVSDVNRWIGQQSKNLKPASVQRQLNTFNAIMNDAVQAGLIDRNPSDRADKIRGIEPRLRFVTDDEWTHILATAEKIEAEQREAKKRVPQQTTGWLNLFLIWALNSGMRRSEIMSLTWSSVRKIDQETTVVEVLNTKTSRPRHVTCTDEMKAVLVQLEQLDRAEGDQRLFPISMTTLKRTLSKLWKETGLDIRLHDLRRTHATILVGNNVDVRAVASRLGHSNTAMLAQRYAVDRGDMAAARAFNAKRRSDEESAKKGNGSGEEPKEEGVRGSLGRPSLRS</sequence>
<evidence type="ECO:0000256" key="1">
    <source>
        <dbReference type="ARBA" id="ARBA00008857"/>
    </source>
</evidence>
<keyword evidence="3" id="KW-0238">DNA-binding</keyword>
<reference evidence="8" key="1">
    <citation type="submission" date="2018-07" db="EMBL/GenBank/DDBJ databases">
        <title>Genome sequence of Erythrobacter strain YH-07, an antagonistic bacterium isolated from Yellow Sea.</title>
        <authorList>
            <person name="Tang T."/>
            <person name="Liu Q."/>
            <person name="Sun X."/>
        </authorList>
    </citation>
    <scope>NUCLEOTIDE SEQUENCE [LARGE SCALE GENOMIC DNA]</scope>
    <source>
        <strain evidence="8">YH-07</strain>
    </source>
</reference>
<feature type="domain" description="Tyr recombinase" evidence="6">
    <location>
        <begin position="210"/>
        <end position="397"/>
    </location>
</feature>
<dbReference type="Pfam" id="PF13102">
    <property type="entry name" value="Phage_int_SAM_5"/>
    <property type="match status" value="1"/>
</dbReference>
<name>A0A345YHT7_9SPHN</name>
<dbReference type="InterPro" id="IPR013762">
    <property type="entry name" value="Integrase-like_cat_sf"/>
</dbReference>
<evidence type="ECO:0000313" key="7">
    <source>
        <dbReference type="EMBL" id="AXK43489.1"/>
    </source>
</evidence>